<proteinExistence type="predicted"/>
<name>A0A3E2GUT7_SCYLI</name>
<dbReference type="Proteomes" id="UP000258309">
    <property type="component" value="Unassembled WGS sequence"/>
</dbReference>
<dbReference type="STRING" id="5539.A0A3E2GUT7"/>
<comment type="caution">
    <text evidence="2">The sequence shown here is derived from an EMBL/GenBank/DDBJ whole genome shotgun (WGS) entry which is preliminary data.</text>
</comment>
<accession>A0A3E2GUT7</accession>
<keyword evidence="3" id="KW-1185">Reference proteome</keyword>
<keyword evidence="1" id="KW-0472">Membrane</keyword>
<reference evidence="2 3" key="1">
    <citation type="submission" date="2018-05" db="EMBL/GenBank/DDBJ databases">
        <title>Draft genome sequence of Scytalidium lignicola DSM 105466, a ubiquitous saprotrophic fungus.</title>
        <authorList>
            <person name="Buettner E."/>
            <person name="Gebauer A.M."/>
            <person name="Hofrichter M."/>
            <person name="Liers C."/>
            <person name="Kellner H."/>
        </authorList>
    </citation>
    <scope>NUCLEOTIDE SEQUENCE [LARGE SCALE GENOMIC DNA]</scope>
    <source>
        <strain evidence="2 3">DSM 105466</strain>
    </source>
</reference>
<gene>
    <name evidence="2" type="ORF">B7463_g11548</name>
</gene>
<keyword evidence="1" id="KW-0812">Transmembrane</keyword>
<evidence type="ECO:0000313" key="3">
    <source>
        <dbReference type="Proteomes" id="UP000258309"/>
    </source>
</evidence>
<sequence length="194" mass="22320">MGLVTASEGIQDWTPFIMVLCYFVFSVSVYMVATSGVMKVFWFIYLMTNTYIASTTVLEALMSVGAFHEARQSPRSRRKVAYLPNEQDIIMDHIHYLLEKIVYPRDKLCINVMYNTPMTIEPLETEMHDLALKHSNLRVVKVPNSKSKADNLNYYCSLDTGADVSAIYDCGHYPHPYGSRWAIKERGLWSRCRV</sequence>
<dbReference type="OrthoDB" id="72851at2759"/>
<evidence type="ECO:0000256" key="1">
    <source>
        <dbReference type="SAM" id="Phobius"/>
    </source>
</evidence>
<feature type="transmembrane region" description="Helical" evidence="1">
    <location>
        <begin position="40"/>
        <end position="67"/>
    </location>
</feature>
<feature type="non-terminal residue" evidence="2">
    <location>
        <position position="194"/>
    </location>
</feature>
<evidence type="ECO:0000313" key="2">
    <source>
        <dbReference type="EMBL" id="RFU24792.1"/>
    </source>
</evidence>
<protein>
    <submittedName>
        <fullName evidence="2">Uncharacterized protein</fullName>
    </submittedName>
</protein>
<keyword evidence="1" id="KW-1133">Transmembrane helix</keyword>
<feature type="transmembrane region" description="Helical" evidence="1">
    <location>
        <begin position="13"/>
        <end position="33"/>
    </location>
</feature>
<dbReference type="EMBL" id="NCSJ02000401">
    <property type="protein sequence ID" value="RFU24792.1"/>
    <property type="molecule type" value="Genomic_DNA"/>
</dbReference>
<dbReference type="AlphaFoldDB" id="A0A3E2GUT7"/>
<feature type="non-terminal residue" evidence="2">
    <location>
        <position position="1"/>
    </location>
</feature>
<organism evidence="2 3">
    <name type="scientific">Scytalidium lignicola</name>
    <name type="common">Hyphomycete</name>
    <dbReference type="NCBI Taxonomy" id="5539"/>
    <lineage>
        <taxon>Eukaryota</taxon>
        <taxon>Fungi</taxon>
        <taxon>Dikarya</taxon>
        <taxon>Ascomycota</taxon>
        <taxon>Pezizomycotina</taxon>
        <taxon>Leotiomycetes</taxon>
        <taxon>Leotiomycetes incertae sedis</taxon>
        <taxon>Scytalidium</taxon>
    </lineage>
</organism>